<gene>
    <name evidence="8" type="ORF">RhiirA4_460069</name>
</gene>
<feature type="transmembrane region" description="Helical" evidence="6">
    <location>
        <begin position="763"/>
        <end position="784"/>
    </location>
</feature>
<dbReference type="Pfam" id="PF00520">
    <property type="entry name" value="Ion_trans"/>
    <property type="match status" value="1"/>
</dbReference>
<feature type="domain" description="Ion transport" evidence="7">
    <location>
        <begin position="759"/>
        <end position="1004"/>
    </location>
</feature>
<feature type="transmembrane region" description="Helical" evidence="6">
    <location>
        <begin position="887"/>
        <end position="909"/>
    </location>
</feature>
<dbReference type="PANTHER" id="PTHR10582">
    <property type="entry name" value="TRANSIENT RECEPTOR POTENTIAL ION CHANNEL PROTEIN"/>
    <property type="match status" value="1"/>
</dbReference>
<name>A0A2I1GFT2_9GLOM</name>
<keyword evidence="4 6" id="KW-1133">Transmembrane helix</keyword>
<dbReference type="VEuPathDB" id="FungiDB:RhiirA1_461318"/>
<evidence type="ECO:0000313" key="9">
    <source>
        <dbReference type="Proteomes" id="UP000234323"/>
    </source>
</evidence>
<dbReference type="VEuPathDB" id="FungiDB:FUN_000802"/>
<dbReference type="GO" id="GO:0005216">
    <property type="term" value="F:monoatomic ion channel activity"/>
    <property type="evidence" value="ECO:0007669"/>
    <property type="project" value="InterPro"/>
</dbReference>
<dbReference type="EMBL" id="LLXI01000387">
    <property type="protein sequence ID" value="PKY45482.1"/>
    <property type="molecule type" value="Genomic_DNA"/>
</dbReference>
<organism evidence="8 9">
    <name type="scientific">Rhizophagus irregularis</name>
    <dbReference type="NCBI Taxonomy" id="588596"/>
    <lineage>
        <taxon>Eukaryota</taxon>
        <taxon>Fungi</taxon>
        <taxon>Fungi incertae sedis</taxon>
        <taxon>Mucoromycota</taxon>
        <taxon>Glomeromycotina</taxon>
        <taxon>Glomeromycetes</taxon>
        <taxon>Glomerales</taxon>
        <taxon>Glomeraceae</taxon>
        <taxon>Rhizophagus</taxon>
    </lineage>
</organism>
<dbReference type="VEuPathDB" id="FungiDB:RhiirA1_461317"/>
<evidence type="ECO:0000256" key="3">
    <source>
        <dbReference type="ARBA" id="ARBA00022737"/>
    </source>
</evidence>
<evidence type="ECO:0000256" key="4">
    <source>
        <dbReference type="ARBA" id="ARBA00022989"/>
    </source>
</evidence>
<feature type="transmembrane region" description="Helical" evidence="6">
    <location>
        <begin position="857"/>
        <end position="881"/>
    </location>
</feature>
<evidence type="ECO:0000256" key="6">
    <source>
        <dbReference type="SAM" id="Phobius"/>
    </source>
</evidence>
<dbReference type="Gene3D" id="1.10.287.70">
    <property type="match status" value="1"/>
</dbReference>
<sequence>MESTVVEMEGVKGLITGINNNMLPTLSTTTTNARKIKFKMIMSSLVYGLKNVNVLGLEKNTNYGEKAGKGIEQIIISQYIDTHSKENNYVVTYSEEYNAIIGWLANIEENGPQKLDLYFNLNPPHKVYKFALYQKFLLLCYGNRFKFRVGLIDFDKVQFLQLMHADKLFVSSNDEISIGFLSNGDLILVILDKISINYKIYKYPFVNNRPTTDTIPQIYDIKIPKNIKEHHIGCLLYQTKLFLFNEYGFTQWNLLTMTFDMEYRYLLGDSLNVNIHNIVINKNQTLLALNISTEVVIFSMETGMWISRYDGIPIEFVTLEDDSEGLIIRTYCNNETFYKFLDPFHTSDAIDISDNFGNSQNIIITKSNKKISVIENNIWITDGLNKNIFQQMLNITYHNNIYTLPIFKTIQDMLKDINNNKNNDKFPENHMVQLGGELFQFIIERKTSNLVKLIGIKNSQNNDKLEKNQNNYSLIYFKYDDIYSYRLLNNQDLALITKQGIFIYTVEDSLKLRYFWNNKYWSSRDYQKMLNDEFNDLQTSLPSPNFINIFRMIENRKDKDEEYKALILYIINDPIEFSKFGSEILKVVINEKNDFIIHIIQLIFDKIIELIKKNSADYSYMALISLYLPKLCDHYSHLVTKYIIYTSIPICLSIKNSTNTSLYAYSNNISIEKSIPSNNSYIKRLISFYKSLTHHLKIKEEIISFIIPFPQICKYQDNNYNNWNEILYKPKPILFYNIDTNNFYKWWNFAAIIDFKWKIFEKIYYLIWLFYTIFFLCFALASTLEQDNNNILFIISILLGFIHLTFEIRQCLWNPKFYFTDLWNLFDVGAYFLSIITSIYWLIYGKPPLWIIAFSNLLLNIKFLLFFRVFESFGIYFVLMIGVAKKVFPFLIVLFLIISGFAHAFFILLKPNKNDDDNSINPDGTTLIQSPNSNTNMFSLFPTSLLAMYLLLIGNSDSLSPWTSHQTPPSMAFFLVLFTFFTVIYLMNLFIGLLNVAIENYDKNEEFLLQKAKIIMEIELFYMLPYQRCNKKWFPDWIHYDISVNKVYKLINAIDNNRTEFNSPPFISNRLRNLLKIPEPINENKSFEELKQQMRDEFKQQIKDMQELLNSFIKNSNTLN</sequence>
<proteinExistence type="predicted"/>
<dbReference type="GO" id="GO:0005886">
    <property type="term" value="C:plasma membrane"/>
    <property type="evidence" value="ECO:0007669"/>
    <property type="project" value="TreeGrafter"/>
</dbReference>
<dbReference type="InterPro" id="IPR024862">
    <property type="entry name" value="TRPV"/>
</dbReference>
<feature type="transmembrane region" description="Helical" evidence="6">
    <location>
        <begin position="973"/>
        <end position="998"/>
    </location>
</feature>
<feature type="transmembrane region" description="Helical" evidence="6">
    <location>
        <begin position="828"/>
        <end position="845"/>
    </location>
</feature>
<dbReference type="AlphaFoldDB" id="A0A2I1GFT2"/>
<evidence type="ECO:0000313" key="8">
    <source>
        <dbReference type="EMBL" id="PKY45482.1"/>
    </source>
</evidence>
<dbReference type="Proteomes" id="UP000234323">
    <property type="component" value="Unassembled WGS sequence"/>
</dbReference>
<evidence type="ECO:0000256" key="1">
    <source>
        <dbReference type="ARBA" id="ARBA00004141"/>
    </source>
</evidence>
<dbReference type="VEuPathDB" id="FungiDB:RhiirFUN_026444"/>
<dbReference type="PANTHER" id="PTHR10582:SF2">
    <property type="entry name" value="INACTIVE"/>
    <property type="match status" value="1"/>
</dbReference>
<keyword evidence="2 6" id="KW-0812">Transmembrane</keyword>
<protein>
    <recommendedName>
        <fullName evidence="7">Ion transport domain-containing protein</fullName>
    </recommendedName>
</protein>
<comment type="subcellular location">
    <subcellularLocation>
        <location evidence="1">Membrane</location>
        <topology evidence="1">Multi-pass membrane protein</topology>
    </subcellularLocation>
</comment>
<dbReference type="InterPro" id="IPR005821">
    <property type="entry name" value="Ion_trans_dom"/>
</dbReference>
<reference evidence="8 9" key="1">
    <citation type="submission" date="2015-10" db="EMBL/GenBank/DDBJ databases">
        <title>Genome analyses suggest a sexual origin of heterokaryosis in a supposedly ancient asexual fungus.</title>
        <authorList>
            <person name="Ropars J."/>
            <person name="Sedzielewska K."/>
            <person name="Noel J."/>
            <person name="Charron P."/>
            <person name="Farinelli L."/>
            <person name="Marton T."/>
            <person name="Kruger M."/>
            <person name="Pelin A."/>
            <person name="Brachmann A."/>
            <person name="Corradi N."/>
        </authorList>
    </citation>
    <scope>NUCLEOTIDE SEQUENCE [LARGE SCALE GENOMIC DNA]</scope>
    <source>
        <strain evidence="8 9">A4</strain>
    </source>
</reference>
<accession>A0A2I1GFT2</accession>
<comment type="caution">
    <text evidence="8">The sequence shown here is derived from an EMBL/GenBank/DDBJ whole genome shotgun (WGS) entry which is preliminary data.</text>
</comment>
<dbReference type="GO" id="GO:0098703">
    <property type="term" value="P:calcium ion import across plasma membrane"/>
    <property type="evidence" value="ECO:0007669"/>
    <property type="project" value="TreeGrafter"/>
</dbReference>
<dbReference type="OrthoDB" id="2308650at2759"/>
<evidence type="ECO:0000259" key="7">
    <source>
        <dbReference type="Pfam" id="PF00520"/>
    </source>
</evidence>
<feature type="transmembrane region" description="Helical" evidence="6">
    <location>
        <begin position="937"/>
        <end position="953"/>
    </location>
</feature>
<feature type="transmembrane region" description="Helical" evidence="6">
    <location>
        <begin position="791"/>
        <end position="808"/>
    </location>
</feature>
<keyword evidence="5 6" id="KW-0472">Membrane</keyword>
<dbReference type="VEuPathDB" id="FungiDB:RhiirA1_461319"/>
<keyword evidence="9" id="KW-1185">Reference proteome</keyword>
<keyword evidence="3" id="KW-0677">Repeat</keyword>
<evidence type="ECO:0000256" key="5">
    <source>
        <dbReference type="ARBA" id="ARBA00023136"/>
    </source>
</evidence>
<evidence type="ECO:0000256" key="2">
    <source>
        <dbReference type="ARBA" id="ARBA00022692"/>
    </source>
</evidence>